<feature type="compositionally biased region" description="Polar residues" evidence="1">
    <location>
        <begin position="133"/>
        <end position="142"/>
    </location>
</feature>
<evidence type="ECO:0000256" key="1">
    <source>
        <dbReference type="SAM" id="MobiDB-lite"/>
    </source>
</evidence>
<reference evidence="3" key="1">
    <citation type="submission" date="2024-07" db="EMBL/GenBank/DDBJ databases">
        <title>Two chromosome-level genome assemblies of Korean endemic species Abeliophyllum distichum and Forsythia ovata (Oleaceae).</title>
        <authorList>
            <person name="Jang H."/>
        </authorList>
    </citation>
    <scope>NUCLEOTIDE SEQUENCE [LARGE SCALE GENOMIC DNA]</scope>
</reference>
<evidence type="ECO:0000313" key="2">
    <source>
        <dbReference type="EMBL" id="KAL2471482.1"/>
    </source>
</evidence>
<gene>
    <name evidence="2" type="ORF">Adt_39618</name>
</gene>
<evidence type="ECO:0008006" key="4">
    <source>
        <dbReference type="Google" id="ProtNLM"/>
    </source>
</evidence>
<organism evidence="2 3">
    <name type="scientific">Abeliophyllum distichum</name>
    <dbReference type="NCBI Taxonomy" id="126358"/>
    <lineage>
        <taxon>Eukaryota</taxon>
        <taxon>Viridiplantae</taxon>
        <taxon>Streptophyta</taxon>
        <taxon>Embryophyta</taxon>
        <taxon>Tracheophyta</taxon>
        <taxon>Spermatophyta</taxon>
        <taxon>Magnoliopsida</taxon>
        <taxon>eudicotyledons</taxon>
        <taxon>Gunneridae</taxon>
        <taxon>Pentapetalae</taxon>
        <taxon>asterids</taxon>
        <taxon>lamiids</taxon>
        <taxon>Lamiales</taxon>
        <taxon>Oleaceae</taxon>
        <taxon>Forsythieae</taxon>
        <taxon>Abeliophyllum</taxon>
    </lineage>
</organism>
<proteinExistence type="predicted"/>
<dbReference type="EMBL" id="JBFOLK010000012">
    <property type="protein sequence ID" value="KAL2471482.1"/>
    <property type="molecule type" value="Genomic_DNA"/>
</dbReference>
<comment type="caution">
    <text evidence="2">The sequence shown here is derived from an EMBL/GenBank/DDBJ whole genome shotgun (WGS) entry which is preliminary data.</text>
</comment>
<keyword evidence="3" id="KW-1185">Reference proteome</keyword>
<evidence type="ECO:0000313" key="3">
    <source>
        <dbReference type="Proteomes" id="UP001604336"/>
    </source>
</evidence>
<dbReference type="Proteomes" id="UP001604336">
    <property type="component" value="Unassembled WGS sequence"/>
</dbReference>
<accession>A0ABD1Q5K3</accession>
<sequence>MSLQEITPALKCRAFYLSLFGRTKKCPVQHLHDIRQAESEPLQSYLSRFNEEMIFYKRITDAEALSALKGELDINLPIWRDVRNKNPTTLDQLVEMIIEEITNENMILHRNCGGVTPQPNTKNELWERPRQATPPTSERLSL</sequence>
<protein>
    <recommendedName>
        <fullName evidence="4">Retrotransposon gag domain-containing protein</fullName>
    </recommendedName>
</protein>
<name>A0ABD1Q5K3_9LAMI</name>
<feature type="region of interest" description="Disordered" evidence="1">
    <location>
        <begin position="114"/>
        <end position="142"/>
    </location>
</feature>
<dbReference type="AlphaFoldDB" id="A0ABD1Q5K3"/>